<dbReference type="Gene3D" id="2.40.20.10">
    <property type="entry name" value="Plasminogen Kringle 4"/>
    <property type="match status" value="1"/>
</dbReference>
<dbReference type="SMART" id="SM00130">
    <property type="entry name" value="KR"/>
    <property type="match status" value="1"/>
</dbReference>
<evidence type="ECO:0000256" key="1">
    <source>
        <dbReference type="ARBA" id="ARBA00022572"/>
    </source>
</evidence>
<evidence type="ECO:0000256" key="4">
    <source>
        <dbReference type="SAM" id="MobiDB-lite"/>
    </source>
</evidence>
<comment type="caution">
    <text evidence="6">The sequence shown here is derived from an EMBL/GenBank/DDBJ whole genome shotgun (WGS) entry which is preliminary data.</text>
</comment>
<keyword evidence="2" id="KW-1015">Disulfide bond</keyword>
<feature type="compositionally biased region" description="Low complexity" evidence="4">
    <location>
        <begin position="182"/>
        <end position="192"/>
    </location>
</feature>
<keyword evidence="7" id="KW-1185">Reference proteome</keyword>
<proteinExistence type="predicted"/>
<accession>A0A4Z2GXS2</accession>
<evidence type="ECO:0000259" key="5">
    <source>
        <dbReference type="PROSITE" id="PS50070"/>
    </source>
</evidence>
<dbReference type="InterPro" id="IPR013806">
    <property type="entry name" value="Kringle-like"/>
</dbReference>
<feature type="region of interest" description="Disordered" evidence="4">
    <location>
        <begin position="182"/>
        <end position="212"/>
    </location>
</feature>
<dbReference type="InterPro" id="IPR038178">
    <property type="entry name" value="Kringle_sf"/>
</dbReference>
<dbReference type="OrthoDB" id="9406323at2759"/>
<keyword evidence="1 3" id="KW-0420">Kringle</keyword>
<feature type="domain" description="Kringle" evidence="5">
    <location>
        <begin position="200"/>
        <end position="267"/>
    </location>
</feature>
<sequence>MMANTPAMAPNTAPTCGIVILARDEHPLTDANVSLPGVLLKVILDAGLKKRQFGSELLRLGEEQMGGTYKVLVQVDVAKASRPESLLHLPGATQLALFECSPLHVVPRLPASCMSYVFISSFKDLRATRPCAKVSHPSIVTIKEEEIHKYLEKGEVKPQVEMNLFVIIAIFAAFSVDASFSRRSSKKSGSPKPSRPKSEMCQSEDGSTYRGSVSESAYGRRCLNWNRFHVPSGASKGLGDHNYCRFHTNNETPIGCGYRGTLVVRWCVKRQMSIV</sequence>
<gene>
    <name evidence="6" type="ORF">EYF80_031438</name>
</gene>
<evidence type="ECO:0000256" key="3">
    <source>
        <dbReference type="PROSITE-ProRule" id="PRU00121"/>
    </source>
</evidence>
<feature type="compositionally biased region" description="Polar residues" evidence="4">
    <location>
        <begin position="200"/>
        <end position="212"/>
    </location>
</feature>
<evidence type="ECO:0000313" key="6">
    <source>
        <dbReference type="EMBL" id="TNN58316.1"/>
    </source>
</evidence>
<evidence type="ECO:0000256" key="2">
    <source>
        <dbReference type="ARBA" id="ARBA00023157"/>
    </source>
</evidence>
<evidence type="ECO:0000313" key="7">
    <source>
        <dbReference type="Proteomes" id="UP000314294"/>
    </source>
</evidence>
<dbReference type="EMBL" id="SRLO01000382">
    <property type="protein sequence ID" value="TNN58316.1"/>
    <property type="molecule type" value="Genomic_DNA"/>
</dbReference>
<organism evidence="6 7">
    <name type="scientific">Liparis tanakae</name>
    <name type="common">Tanaka's snailfish</name>
    <dbReference type="NCBI Taxonomy" id="230148"/>
    <lineage>
        <taxon>Eukaryota</taxon>
        <taxon>Metazoa</taxon>
        <taxon>Chordata</taxon>
        <taxon>Craniata</taxon>
        <taxon>Vertebrata</taxon>
        <taxon>Euteleostomi</taxon>
        <taxon>Actinopterygii</taxon>
        <taxon>Neopterygii</taxon>
        <taxon>Teleostei</taxon>
        <taxon>Neoteleostei</taxon>
        <taxon>Acanthomorphata</taxon>
        <taxon>Eupercaria</taxon>
        <taxon>Perciformes</taxon>
        <taxon>Cottioidei</taxon>
        <taxon>Cottales</taxon>
        <taxon>Liparidae</taxon>
        <taxon>Liparis</taxon>
    </lineage>
</organism>
<dbReference type="InterPro" id="IPR000001">
    <property type="entry name" value="Kringle"/>
</dbReference>
<name>A0A4Z2GXS2_9TELE</name>
<dbReference type="AlphaFoldDB" id="A0A4Z2GXS2"/>
<comment type="caution">
    <text evidence="3">Lacks conserved residue(s) required for the propagation of feature annotation.</text>
</comment>
<dbReference type="PROSITE" id="PS50070">
    <property type="entry name" value="KRINGLE_2"/>
    <property type="match status" value="1"/>
</dbReference>
<reference evidence="6 7" key="1">
    <citation type="submission" date="2019-03" db="EMBL/GenBank/DDBJ databases">
        <title>First draft genome of Liparis tanakae, snailfish: a comprehensive survey of snailfish specific genes.</title>
        <authorList>
            <person name="Kim W."/>
            <person name="Song I."/>
            <person name="Jeong J.-H."/>
            <person name="Kim D."/>
            <person name="Kim S."/>
            <person name="Ryu S."/>
            <person name="Song J.Y."/>
            <person name="Lee S.K."/>
        </authorList>
    </citation>
    <scope>NUCLEOTIDE SEQUENCE [LARGE SCALE GENOMIC DNA]</scope>
    <source>
        <tissue evidence="6">Muscle</tissue>
    </source>
</reference>
<dbReference type="Proteomes" id="UP000314294">
    <property type="component" value="Unassembled WGS sequence"/>
</dbReference>
<protein>
    <recommendedName>
        <fullName evidence="5">Kringle domain-containing protein</fullName>
    </recommendedName>
</protein>
<dbReference type="SUPFAM" id="SSF57440">
    <property type="entry name" value="Kringle-like"/>
    <property type="match status" value="1"/>
</dbReference>